<accession>A0ABS5EEB9</accession>
<name>A0ABS5EEB9_9PROT</name>
<sequence>MTPHEIRVPFPLDMLGDLDTTLRHVEDRHLSGLDTPEKREGFHPLISAVRAIKAAIQAHRAKAAEDALHVPLERSHLSALLDFAQGAPGGGPDERRATTNVAEWLDQDI</sequence>
<evidence type="ECO:0000313" key="2">
    <source>
        <dbReference type="Proteomes" id="UP000698752"/>
    </source>
</evidence>
<reference evidence="2" key="1">
    <citation type="journal article" date="2021" name="Syst. Appl. Microbiol.">
        <title>Roseomonas hellenica sp. nov., isolated from roots of wild-growing Alkanna tinctoria.</title>
        <authorList>
            <person name="Rat A."/>
            <person name="Naranjo H.D."/>
            <person name="Lebbe L."/>
            <person name="Cnockaert M."/>
            <person name="Krigas N."/>
            <person name="Grigoriadou K."/>
            <person name="Maloupa E."/>
            <person name="Willems A."/>
        </authorList>
    </citation>
    <scope>NUCLEOTIDE SEQUENCE [LARGE SCALE GENOMIC DNA]</scope>
    <source>
        <strain evidence="2">LMG 31159</strain>
    </source>
</reference>
<evidence type="ECO:0008006" key="3">
    <source>
        <dbReference type="Google" id="ProtNLM"/>
    </source>
</evidence>
<keyword evidence="2" id="KW-1185">Reference proteome</keyword>
<proteinExistence type="predicted"/>
<comment type="caution">
    <text evidence="1">The sequence shown here is derived from an EMBL/GenBank/DDBJ whole genome shotgun (WGS) entry which is preliminary data.</text>
</comment>
<dbReference type="Proteomes" id="UP000698752">
    <property type="component" value="Unassembled WGS sequence"/>
</dbReference>
<dbReference type="RefSeq" id="WP_211867265.1">
    <property type="nucleotide sequence ID" value="NZ_JAAEDI010000006.1"/>
</dbReference>
<evidence type="ECO:0000313" key="1">
    <source>
        <dbReference type="EMBL" id="MBR0649358.1"/>
    </source>
</evidence>
<organism evidence="1 2">
    <name type="scientific">Neoroseomonas terrae</name>
    <dbReference type="NCBI Taxonomy" id="424799"/>
    <lineage>
        <taxon>Bacteria</taxon>
        <taxon>Pseudomonadati</taxon>
        <taxon>Pseudomonadota</taxon>
        <taxon>Alphaproteobacteria</taxon>
        <taxon>Acetobacterales</taxon>
        <taxon>Acetobacteraceae</taxon>
        <taxon>Neoroseomonas</taxon>
    </lineage>
</organism>
<dbReference type="EMBL" id="JAAEDI010000006">
    <property type="protein sequence ID" value="MBR0649358.1"/>
    <property type="molecule type" value="Genomic_DNA"/>
</dbReference>
<protein>
    <recommendedName>
        <fullName evidence="3">HPt domain-containing protein</fullName>
    </recommendedName>
</protein>
<gene>
    <name evidence="1" type="ORF">GXW78_06770</name>
</gene>